<dbReference type="EC" id="2.3.1.9" evidence="2"/>
<dbReference type="InterPro" id="IPR002155">
    <property type="entry name" value="Thiolase"/>
</dbReference>
<keyword evidence="3 7" id="KW-0808">Transferase</keyword>
<organism evidence="10 11">
    <name type="scientific">Trujillonella endophytica</name>
    <dbReference type="NCBI Taxonomy" id="673521"/>
    <lineage>
        <taxon>Bacteria</taxon>
        <taxon>Bacillati</taxon>
        <taxon>Actinomycetota</taxon>
        <taxon>Actinomycetes</taxon>
        <taxon>Geodermatophilales</taxon>
        <taxon>Geodermatophilaceae</taxon>
        <taxon>Trujillonella</taxon>
    </lineage>
</organism>
<reference evidence="11" key="1">
    <citation type="submission" date="2016-10" db="EMBL/GenBank/DDBJ databases">
        <authorList>
            <person name="Varghese N."/>
            <person name="Submissions S."/>
        </authorList>
    </citation>
    <scope>NUCLEOTIDE SEQUENCE [LARGE SCALE GENOMIC DNA]</scope>
    <source>
        <strain evidence="11">DSM 45413</strain>
    </source>
</reference>
<feature type="active site" description="Acyl-thioester intermediate" evidence="6">
    <location>
        <position position="86"/>
    </location>
</feature>
<feature type="domain" description="Thiolase N-terminal" evidence="8">
    <location>
        <begin position="5"/>
        <end position="260"/>
    </location>
</feature>
<evidence type="ECO:0000256" key="3">
    <source>
        <dbReference type="ARBA" id="ARBA00022679"/>
    </source>
</evidence>
<dbReference type="Pfam" id="PF02803">
    <property type="entry name" value="Thiolase_C"/>
    <property type="match status" value="1"/>
</dbReference>
<dbReference type="RefSeq" id="WP_091948272.1">
    <property type="nucleotide sequence ID" value="NZ_FOEE01000017.1"/>
</dbReference>
<comment type="similarity">
    <text evidence="1 7">Belongs to the thiolase-like superfamily. Thiolase family.</text>
</comment>
<dbReference type="Gene3D" id="3.40.47.10">
    <property type="match status" value="2"/>
</dbReference>
<protein>
    <recommendedName>
        <fullName evidence="5">Probable acetyl-CoA acetyltransferase</fullName>
        <ecNumber evidence="2">2.3.1.9</ecNumber>
    </recommendedName>
</protein>
<dbReference type="PANTHER" id="PTHR18919">
    <property type="entry name" value="ACETYL-COA C-ACYLTRANSFERASE"/>
    <property type="match status" value="1"/>
</dbReference>
<sequence length="390" mass="40274">MPEAVIVSAVRTAIGTTRKGTLADTTAEELSTAVLAASVERSGLDPQLLDDVIWAESLYGGGAVGRFALAGMGLEHVPGVAVNRHCAGSLTTVGMAAASIRAGMDRAIIAGGVQSGSLSPITHRRVPGTVDEIVSWFPPTHPDSADAPNRDMSITVGWNTAQEAGLTRSDMDAWALRSHQRAVEAIDAGLFVDEIVPVKALQKDGSYLDFSVDEHPRRDTSMEKLAGLKVLHPEIEGFSITAGNASGSNDAAAGLTLVSDELAASEGLTRLATVKAWASTATDPRRTGMAPLDGIPKVLERAGLSVADIAVWEINEAFASVPVAACKLLGIDEDKVNIHGSGCSLGHPISASGARMLTTLVNDLRRLGGGYGVATMCAGGGMSGAVLIHV</sequence>
<dbReference type="PANTHER" id="PTHR18919:SF107">
    <property type="entry name" value="ACETYL-COA ACETYLTRANSFERASE, CYTOSOLIC"/>
    <property type="match status" value="1"/>
</dbReference>
<gene>
    <name evidence="10" type="ORF">SAMN05660991_04166</name>
</gene>
<dbReference type="STRING" id="673521.SAMN05660991_04166"/>
<evidence type="ECO:0000256" key="1">
    <source>
        <dbReference type="ARBA" id="ARBA00010982"/>
    </source>
</evidence>
<dbReference type="PIRSF" id="PIRSF000429">
    <property type="entry name" value="Ac-CoA_Ac_transf"/>
    <property type="match status" value="1"/>
</dbReference>
<dbReference type="OrthoDB" id="9764638at2"/>
<dbReference type="NCBIfam" id="TIGR01930">
    <property type="entry name" value="AcCoA-C-Actrans"/>
    <property type="match status" value="1"/>
</dbReference>
<name>A0A1H8W7Q1_9ACTN</name>
<dbReference type="GO" id="GO:0003985">
    <property type="term" value="F:acetyl-CoA C-acetyltransferase activity"/>
    <property type="evidence" value="ECO:0007669"/>
    <property type="project" value="UniProtKB-EC"/>
</dbReference>
<evidence type="ECO:0000313" key="10">
    <source>
        <dbReference type="EMBL" id="SEP23696.1"/>
    </source>
</evidence>
<evidence type="ECO:0000313" key="11">
    <source>
        <dbReference type="Proteomes" id="UP000198960"/>
    </source>
</evidence>
<dbReference type="Proteomes" id="UP000198960">
    <property type="component" value="Unassembled WGS sequence"/>
</dbReference>
<dbReference type="SUPFAM" id="SSF53901">
    <property type="entry name" value="Thiolase-like"/>
    <property type="match status" value="2"/>
</dbReference>
<evidence type="ECO:0000256" key="2">
    <source>
        <dbReference type="ARBA" id="ARBA00012705"/>
    </source>
</evidence>
<dbReference type="InterPro" id="IPR020617">
    <property type="entry name" value="Thiolase_C"/>
</dbReference>
<evidence type="ECO:0000256" key="4">
    <source>
        <dbReference type="ARBA" id="ARBA00023315"/>
    </source>
</evidence>
<proteinExistence type="inferred from homology"/>
<evidence type="ECO:0000256" key="6">
    <source>
        <dbReference type="PIRSR" id="PIRSR000429-1"/>
    </source>
</evidence>
<evidence type="ECO:0000256" key="5">
    <source>
        <dbReference type="ARBA" id="ARBA00040529"/>
    </source>
</evidence>
<feature type="active site" description="Proton acceptor" evidence="6">
    <location>
        <position position="347"/>
    </location>
</feature>
<evidence type="ECO:0000259" key="8">
    <source>
        <dbReference type="Pfam" id="PF00108"/>
    </source>
</evidence>
<keyword evidence="11" id="KW-1185">Reference proteome</keyword>
<dbReference type="CDD" id="cd00751">
    <property type="entry name" value="thiolase"/>
    <property type="match status" value="1"/>
</dbReference>
<evidence type="ECO:0000259" key="9">
    <source>
        <dbReference type="Pfam" id="PF02803"/>
    </source>
</evidence>
<feature type="domain" description="Thiolase C-terminal" evidence="9">
    <location>
        <begin position="269"/>
        <end position="389"/>
    </location>
</feature>
<dbReference type="InterPro" id="IPR016039">
    <property type="entry name" value="Thiolase-like"/>
</dbReference>
<dbReference type="AlphaFoldDB" id="A0A1H8W7Q1"/>
<dbReference type="EMBL" id="FOEE01000017">
    <property type="protein sequence ID" value="SEP23696.1"/>
    <property type="molecule type" value="Genomic_DNA"/>
</dbReference>
<dbReference type="InterPro" id="IPR020616">
    <property type="entry name" value="Thiolase_N"/>
</dbReference>
<keyword evidence="4 7" id="KW-0012">Acyltransferase</keyword>
<dbReference type="Pfam" id="PF00108">
    <property type="entry name" value="Thiolase_N"/>
    <property type="match status" value="1"/>
</dbReference>
<feature type="active site" description="Proton acceptor" evidence="6">
    <location>
        <position position="377"/>
    </location>
</feature>
<evidence type="ECO:0000256" key="7">
    <source>
        <dbReference type="RuleBase" id="RU003557"/>
    </source>
</evidence>
<accession>A0A1H8W7Q1</accession>